<feature type="transmembrane region" description="Helical" evidence="10">
    <location>
        <begin position="172"/>
        <end position="192"/>
    </location>
</feature>
<name>A0A5N6K220_MONLA</name>
<feature type="transmembrane region" description="Helical" evidence="10">
    <location>
        <begin position="198"/>
        <end position="221"/>
    </location>
</feature>
<dbReference type="PANTHER" id="PTHR28259">
    <property type="entry name" value="FLUORIDE EXPORT PROTEIN 1-RELATED"/>
    <property type="match status" value="1"/>
</dbReference>
<reference evidence="11 12" key="1">
    <citation type="submission" date="2019-06" db="EMBL/GenBank/DDBJ databases">
        <title>Genome Sequence of the Brown Rot Fungal Pathogen Monilinia laxa.</title>
        <authorList>
            <person name="De Miccolis Angelini R.M."/>
            <person name="Landi L."/>
            <person name="Abate D."/>
            <person name="Pollastro S."/>
            <person name="Romanazzi G."/>
            <person name="Faretra F."/>
        </authorList>
    </citation>
    <scope>NUCLEOTIDE SEQUENCE [LARGE SCALE GENOMIC DNA]</scope>
    <source>
        <strain evidence="11 12">Mlax316</strain>
    </source>
</reference>
<dbReference type="InterPro" id="IPR003691">
    <property type="entry name" value="FluC"/>
</dbReference>
<evidence type="ECO:0000256" key="10">
    <source>
        <dbReference type="SAM" id="Phobius"/>
    </source>
</evidence>
<protein>
    <submittedName>
        <fullName evidence="11">Uncharacterized protein</fullName>
    </submittedName>
</protein>
<feature type="region of interest" description="Disordered" evidence="9">
    <location>
        <begin position="120"/>
        <end position="155"/>
    </location>
</feature>
<evidence type="ECO:0000256" key="1">
    <source>
        <dbReference type="ARBA" id="ARBA00002598"/>
    </source>
</evidence>
<comment type="similarity">
    <text evidence="7">Belongs to the fluoride channel Fluc/FEX (TC 1.A.43) family.</text>
</comment>
<gene>
    <name evidence="11" type="ORF">EYC80_008848</name>
</gene>
<comment type="caution">
    <text evidence="11">The sequence shown here is derived from an EMBL/GenBank/DDBJ whole genome shotgun (WGS) entry which is preliminary data.</text>
</comment>
<keyword evidence="5 10" id="KW-1133">Transmembrane helix</keyword>
<dbReference type="OrthoDB" id="409792at2759"/>
<proteinExistence type="inferred from homology"/>
<dbReference type="PANTHER" id="PTHR28259:SF1">
    <property type="entry name" value="FLUORIDE EXPORT PROTEIN 1-RELATED"/>
    <property type="match status" value="1"/>
</dbReference>
<evidence type="ECO:0000256" key="2">
    <source>
        <dbReference type="ARBA" id="ARBA00004651"/>
    </source>
</evidence>
<dbReference type="EMBL" id="VIGI01000009">
    <property type="protein sequence ID" value="KAB8296039.1"/>
    <property type="molecule type" value="Genomic_DNA"/>
</dbReference>
<keyword evidence="3" id="KW-1003">Cell membrane</keyword>
<evidence type="ECO:0000256" key="3">
    <source>
        <dbReference type="ARBA" id="ARBA00022475"/>
    </source>
</evidence>
<feature type="transmembrane region" description="Helical" evidence="10">
    <location>
        <begin position="280"/>
        <end position="301"/>
    </location>
</feature>
<evidence type="ECO:0000256" key="9">
    <source>
        <dbReference type="SAM" id="MobiDB-lite"/>
    </source>
</evidence>
<evidence type="ECO:0000256" key="7">
    <source>
        <dbReference type="ARBA" id="ARBA00035120"/>
    </source>
</evidence>
<dbReference type="AlphaFoldDB" id="A0A5N6K220"/>
<feature type="compositionally biased region" description="Polar residues" evidence="9">
    <location>
        <begin position="49"/>
        <end position="66"/>
    </location>
</feature>
<keyword evidence="12" id="KW-1185">Reference proteome</keyword>
<dbReference type="GO" id="GO:0005886">
    <property type="term" value="C:plasma membrane"/>
    <property type="evidence" value="ECO:0007669"/>
    <property type="project" value="UniProtKB-SubCell"/>
</dbReference>
<keyword evidence="6 10" id="KW-0472">Membrane</keyword>
<evidence type="ECO:0000256" key="4">
    <source>
        <dbReference type="ARBA" id="ARBA00022692"/>
    </source>
</evidence>
<feature type="region of interest" description="Disordered" evidence="9">
    <location>
        <begin position="1"/>
        <end position="92"/>
    </location>
</feature>
<comment type="catalytic activity">
    <reaction evidence="8">
        <text>fluoride(in) = fluoride(out)</text>
        <dbReference type="Rhea" id="RHEA:76159"/>
        <dbReference type="ChEBI" id="CHEBI:17051"/>
    </reaction>
    <physiologicalReaction direction="left-to-right" evidence="8">
        <dbReference type="Rhea" id="RHEA:76160"/>
    </physiologicalReaction>
</comment>
<evidence type="ECO:0000313" key="12">
    <source>
        <dbReference type="Proteomes" id="UP000326757"/>
    </source>
</evidence>
<keyword evidence="4 10" id="KW-0812">Transmembrane</keyword>
<comment type="function">
    <text evidence="1">Fluoride channel required for the rapid expulsion of cytoplasmic fluoride.</text>
</comment>
<sequence length="354" mass="39742">MVSHDTKVTADYPKSFGDPPHVGRAGDAQQGKYNTQEDHSQINEVATPESMQNMEENPLRQSQSLGRASSREQKARRRASRASKPDSEYDVPDDYAHLNELATPSPVENPREAPIYQHGSLEEAKSAEQDYEQDRRRQERSRRDSIARGEKPLEEEIKDADTKKVSKLATQLYTISYLILFSFFGTLARLGLQAITFYPGAPIIFSELWANVGGSLFMGFLSEDRMLFKEEWGIATYHQKIQKWKAKVKDEENGPGSSPAEQIPDLQAAKKAHAAAKKTIPLYIGLATGFCGSFTSFSSFIRDTFLALSNNLPSPLNHSQDYSPVTASTTSASHIYRVYHFISLASIWIHLRCF</sequence>
<dbReference type="Pfam" id="PF02537">
    <property type="entry name" value="CRCB"/>
    <property type="match status" value="1"/>
</dbReference>
<dbReference type="Proteomes" id="UP000326757">
    <property type="component" value="Unassembled WGS sequence"/>
</dbReference>
<evidence type="ECO:0000313" key="11">
    <source>
        <dbReference type="EMBL" id="KAB8296039.1"/>
    </source>
</evidence>
<dbReference type="GO" id="GO:1903425">
    <property type="term" value="F:fluoride transmembrane transporter activity"/>
    <property type="evidence" value="ECO:0007669"/>
    <property type="project" value="TreeGrafter"/>
</dbReference>
<evidence type="ECO:0000256" key="5">
    <source>
        <dbReference type="ARBA" id="ARBA00022989"/>
    </source>
</evidence>
<evidence type="ECO:0000256" key="8">
    <source>
        <dbReference type="ARBA" id="ARBA00035585"/>
    </source>
</evidence>
<accession>A0A5N6K220</accession>
<organism evidence="11 12">
    <name type="scientific">Monilinia laxa</name>
    <name type="common">Brown rot fungus</name>
    <name type="synonym">Sclerotinia laxa</name>
    <dbReference type="NCBI Taxonomy" id="61186"/>
    <lineage>
        <taxon>Eukaryota</taxon>
        <taxon>Fungi</taxon>
        <taxon>Dikarya</taxon>
        <taxon>Ascomycota</taxon>
        <taxon>Pezizomycotina</taxon>
        <taxon>Leotiomycetes</taxon>
        <taxon>Helotiales</taxon>
        <taxon>Sclerotiniaceae</taxon>
        <taxon>Monilinia</taxon>
    </lineage>
</organism>
<comment type="subcellular location">
    <subcellularLocation>
        <location evidence="2">Cell membrane</location>
        <topology evidence="2">Multi-pass membrane protein</topology>
    </subcellularLocation>
</comment>
<evidence type="ECO:0000256" key="6">
    <source>
        <dbReference type="ARBA" id="ARBA00023136"/>
    </source>
</evidence>